<evidence type="ECO:0000256" key="8">
    <source>
        <dbReference type="ARBA" id="ARBA00038408"/>
    </source>
</evidence>
<evidence type="ECO:0000256" key="10">
    <source>
        <dbReference type="ARBA" id="ARBA00042775"/>
    </source>
</evidence>
<evidence type="ECO:0000256" key="5">
    <source>
        <dbReference type="ARBA" id="ARBA00022989"/>
    </source>
</evidence>
<evidence type="ECO:0000256" key="3">
    <source>
        <dbReference type="ARBA" id="ARBA00022519"/>
    </source>
</evidence>
<dbReference type="InterPro" id="IPR052029">
    <property type="entry name" value="PpiD_chaperone"/>
</dbReference>
<dbReference type="EMBL" id="JPIN01000007">
    <property type="protein sequence ID" value="KFZ28725.1"/>
    <property type="molecule type" value="Genomic_DNA"/>
</dbReference>
<keyword evidence="4 12" id="KW-0812">Transmembrane</keyword>
<dbReference type="GO" id="GO:0003755">
    <property type="term" value="F:peptidyl-prolyl cis-trans isomerase activity"/>
    <property type="evidence" value="ECO:0007669"/>
    <property type="project" value="UniProtKB-KW"/>
</dbReference>
<keyword evidence="11" id="KW-0413">Isomerase</keyword>
<proteinExistence type="inferred from homology"/>
<dbReference type="InterPro" id="IPR000297">
    <property type="entry name" value="PPIase_PpiC"/>
</dbReference>
<dbReference type="Pfam" id="PF13616">
    <property type="entry name" value="Rotamase_3"/>
    <property type="match status" value="1"/>
</dbReference>
<dbReference type="AlphaFoldDB" id="A0A094IM07"/>
<evidence type="ECO:0000256" key="11">
    <source>
        <dbReference type="PROSITE-ProRule" id="PRU00278"/>
    </source>
</evidence>
<keyword evidence="2" id="KW-1003">Cell membrane</keyword>
<keyword evidence="6 12" id="KW-0472">Membrane</keyword>
<dbReference type="Gene3D" id="3.10.50.40">
    <property type="match status" value="1"/>
</dbReference>
<dbReference type="eggNOG" id="COG0760">
    <property type="taxonomic scope" value="Bacteria"/>
</dbReference>
<evidence type="ECO:0000313" key="15">
    <source>
        <dbReference type="Proteomes" id="UP000053718"/>
    </source>
</evidence>
<accession>A0A094IM07</accession>
<dbReference type="PANTHER" id="PTHR47529:SF1">
    <property type="entry name" value="PERIPLASMIC CHAPERONE PPID"/>
    <property type="match status" value="1"/>
</dbReference>
<reference evidence="14 15" key="1">
    <citation type="submission" date="2014-06" db="EMBL/GenBank/DDBJ databases">
        <title>Draft genome sequence of Idiomarina sp. MCCC 1A10513.</title>
        <authorList>
            <person name="Du J."/>
            <person name="Lai Q."/>
            <person name="Shao Z."/>
        </authorList>
    </citation>
    <scope>NUCLEOTIDE SEQUENCE [LARGE SCALE GENOMIC DNA]</scope>
    <source>
        <strain evidence="14 15">MCCC 1A10513</strain>
    </source>
</reference>
<dbReference type="PROSITE" id="PS50198">
    <property type="entry name" value="PPIC_PPIASE_2"/>
    <property type="match status" value="1"/>
</dbReference>
<keyword evidence="7" id="KW-0143">Chaperone</keyword>
<dbReference type="GO" id="GO:0005886">
    <property type="term" value="C:plasma membrane"/>
    <property type="evidence" value="ECO:0007669"/>
    <property type="project" value="UniProtKB-SubCell"/>
</dbReference>
<dbReference type="SUPFAM" id="SSF109998">
    <property type="entry name" value="Triger factor/SurA peptide-binding domain-like"/>
    <property type="match status" value="1"/>
</dbReference>
<dbReference type="SUPFAM" id="SSF54534">
    <property type="entry name" value="FKBP-like"/>
    <property type="match status" value="1"/>
</dbReference>
<evidence type="ECO:0000256" key="12">
    <source>
        <dbReference type="SAM" id="Phobius"/>
    </source>
</evidence>
<dbReference type="RefSeq" id="WP_034732657.1">
    <property type="nucleotide sequence ID" value="NZ_JPIN01000007.1"/>
</dbReference>
<evidence type="ECO:0000256" key="2">
    <source>
        <dbReference type="ARBA" id="ARBA00022475"/>
    </source>
</evidence>
<evidence type="ECO:0000259" key="13">
    <source>
        <dbReference type="PROSITE" id="PS50198"/>
    </source>
</evidence>
<name>A0A094IM07_9GAMM</name>
<evidence type="ECO:0000256" key="6">
    <source>
        <dbReference type="ARBA" id="ARBA00023136"/>
    </source>
</evidence>
<comment type="subcellular location">
    <subcellularLocation>
        <location evidence="1">Cell inner membrane</location>
        <topology evidence="1">Single-pass type II membrane protein</topology>
        <orientation evidence="1">Periplasmic side</orientation>
    </subcellularLocation>
</comment>
<keyword evidence="15" id="KW-1185">Reference proteome</keyword>
<evidence type="ECO:0000313" key="14">
    <source>
        <dbReference type="EMBL" id="KFZ28725.1"/>
    </source>
</evidence>
<feature type="transmembrane region" description="Helical" evidence="12">
    <location>
        <begin position="12"/>
        <end position="35"/>
    </location>
</feature>
<comment type="similarity">
    <text evidence="8">Belongs to the PpiD chaperone family.</text>
</comment>
<dbReference type="Proteomes" id="UP000053718">
    <property type="component" value="Unassembled WGS sequence"/>
</dbReference>
<dbReference type="InterPro" id="IPR027304">
    <property type="entry name" value="Trigger_fact/SurA_dom_sf"/>
</dbReference>
<evidence type="ECO:0000256" key="7">
    <source>
        <dbReference type="ARBA" id="ARBA00023186"/>
    </source>
</evidence>
<evidence type="ECO:0000256" key="4">
    <source>
        <dbReference type="ARBA" id="ARBA00022692"/>
    </source>
</evidence>
<feature type="domain" description="PpiC" evidence="13">
    <location>
        <begin position="268"/>
        <end position="366"/>
    </location>
</feature>
<sequence length="631" mass="69756">MLDRIREGSQSLWVKVFLVLIALTFALAGIGGYIANQPEPAVAVVNGEDITQVEFERAVESERNRQQQQLGDFYEQLARDPRYTQRIRAQVVNDLINQKLLEQAARDRGLRASPEQVKAAIRDISGFKVAGQFDNDLYLTTLRSMGYTPDGFAELIRRDLITQQLVRGIVGSEFVLPSEVDNTLQLLGQERSGAFTQIAWEDYRDQVEISDADIETWYNQNLQNFAVPEQVKVEYVLIDGAELAEQLEVSEEDARAYYEGNLSRYEDAPRYRFSHILIESGDDAAAAEAEAEALLAEIEQGADFAELAQANSDDIFSGEQGGDLEWIEPGTMDADFEEAAFALENIGDITGVVETSFGYHIIKLTDKEEGSVTPFEEVRAEIAENLREQQVQNRYYELQQEVAKLAFEVPDTFSAVTEATGLTAQTSDWISEGSARGALAAPAVVQEVFSNEMITDRFNSDIIEISDTESVVVRVVDHKDATTQPLSEVTDQVRQALTVERAQELALQRADAIATAVRSGEATDAEFTEVSNATRQSSEYPRMVVQTLFGMAAPAADSSNIDTVTLENGDIAVVRLDSVSAGQVDAEQSVQLQEQLLNNYSQEVYSAVINALRGDAEIEMLLSSNSDSLEP</sequence>
<protein>
    <recommendedName>
        <fullName evidence="9">Periplasmic chaperone PpiD</fullName>
    </recommendedName>
    <alternativeName>
        <fullName evidence="10">Periplasmic folding chaperone</fullName>
    </alternativeName>
</protein>
<dbReference type="InterPro" id="IPR046357">
    <property type="entry name" value="PPIase_dom_sf"/>
</dbReference>
<keyword evidence="11" id="KW-0697">Rotamase</keyword>
<dbReference type="PANTHER" id="PTHR47529">
    <property type="entry name" value="PEPTIDYL-PROLYL CIS-TRANS ISOMERASE D"/>
    <property type="match status" value="1"/>
</dbReference>
<keyword evidence="3" id="KW-0997">Cell inner membrane</keyword>
<dbReference type="OrthoDB" id="9812372at2"/>
<organism evidence="14 15">
    <name type="scientific">Pseudidiomarina atlantica</name>
    <dbReference type="NCBI Taxonomy" id="1517416"/>
    <lineage>
        <taxon>Bacteria</taxon>
        <taxon>Pseudomonadati</taxon>
        <taxon>Pseudomonadota</taxon>
        <taxon>Gammaproteobacteria</taxon>
        <taxon>Alteromonadales</taxon>
        <taxon>Idiomarinaceae</taxon>
        <taxon>Pseudidiomarina</taxon>
    </lineage>
</organism>
<dbReference type="STRING" id="1517416.IDAT_08265"/>
<keyword evidence="5 12" id="KW-1133">Transmembrane helix</keyword>
<gene>
    <name evidence="14" type="ORF">IDAT_08265</name>
</gene>
<evidence type="ECO:0000256" key="1">
    <source>
        <dbReference type="ARBA" id="ARBA00004382"/>
    </source>
</evidence>
<evidence type="ECO:0000256" key="9">
    <source>
        <dbReference type="ARBA" id="ARBA00040743"/>
    </source>
</evidence>
<dbReference type="Pfam" id="PF13624">
    <property type="entry name" value="SurA_N_3"/>
    <property type="match status" value="1"/>
</dbReference>
<comment type="caution">
    <text evidence="14">The sequence shown here is derived from an EMBL/GenBank/DDBJ whole genome shotgun (WGS) entry which is preliminary data.</text>
</comment>
<dbReference type="Gene3D" id="1.10.4030.10">
    <property type="entry name" value="Porin chaperone SurA, peptide-binding domain"/>
    <property type="match status" value="1"/>
</dbReference>